<protein>
    <submittedName>
        <fullName evidence="1">Uncharacterized protein</fullName>
    </submittedName>
</protein>
<keyword evidence="2" id="KW-1185">Reference proteome</keyword>
<evidence type="ECO:0000313" key="1">
    <source>
        <dbReference type="EMBL" id="ADF51728.1"/>
    </source>
</evidence>
<dbReference type="STRING" id="655815.ZPR_1392"/>
<dbReference type="RefSeq" id="WP_013070880.1">
    <property type="nucleotide sequence ID" value="NC_014041.1"/>
</dbReference>
<accession>D5BK48</accession>
<gene>
    <name evidence="1" type="ordered locus">ZPR_1392</name>
</gene>
<dbReference type="KEGG" id="zpr:ZPR_1392"/>
<sequence>MAEFMPAKYAIDNGEHLVFANPFIAEQCVNIADDDYRENIFFEIAPDLKEFCYDDEEL</sequence>
<dbReference type="HOGENOM" id="CLU_2978402_0_0_10"/>
<proteinExistence type="predicted"/>
<evidence type="ECO:0000313" key="2">
    <source>
        <dbReference type="Proteomes" id="UP000001654"/>
    </source>
</evidence>
<name>D5BK48_ZUNPS</name>
<dbReference type="Proteomes" id="UP000001654">
    <property type="component" value="Chromosome"/>
</dbReference>
<dbReference type="EMBL" id="CP001650">
    <property type="protein sequence ID" value="ADF51728.1"/>
    <property type="molecule type" value="Genomic_DNA"/>
</dbReference>
<dbReference type="AlphaFoldDB" id="D5BK48"/>
<reference evidence="1 2" key="1">
    <citation type="journal article" date="2010" name="BMC Genomics">
        <title>The complete genome of Zunongwangia profunda SM-A87 reveals its adaptation to the deep-sea environment and ecological role in sedimentary organic nitrogen degradation.</title>
        <authorList>
            <person name="Qin Q.L."/>
            <person name="Zhang X.Y."/>
            <person name="Wang X.M."/>
            <person name="Liu G.M."/>
            <person name="Chen X.L."/>
            <person name="Xie B.B."/>
            <person name="Dang H.Y."/>
            <person name="Zhou B.C."/>
            <person name="Yu J."/>
            <person name="Zhang Y.Z."/>
        </authorList>
    </citation>
    <scope>NUCLEOTIDE SEQUENCE [LARGE SCALE GENOMIC DNA]</scope>
    <source>
        <strain evidence="2">DSM 18752 / CCTCC AB 206139 / SM-A87</strain>
    </source>
</reference>
<organism evidence="1 2">
    <name type="scientific">Zunongwangia profunda (strain DSM 18752 / CCTCC AB 206139 / SM-A87)</name>
    <name type="common">Wangia profunda</name>
    <dbReference type="NCBI Taxonomy" id="655815"/>
    <lineage>
        <taxon>Bacteria</taxon>
        <taxon>Pseudomonadati</taxon>
        <taxon>Bacteroidota</taxon>
        <taxon>Flavobacteriia</taxon>
        <taxon>Flavobacteriales</taxon>
        <taxon>Flavobacteriaceae</taxon>
        <taxon>Zunongwangia</taxon>
    </lineage>
</organism>